<keyword evidence="4" id="KW-0694">RNA-binding</keyword>
<dbReference type="FunFam" id="3.40.50.1470:FF:000001">
    <property type="entry name" value="Peptidyl-tRNA hydrolase"/>
    <property type="match status" value="1"/>
</dbReference>
<dbReference type="CDD" id="cd00462">
    <property type="entry name" value="PTH"/>
    <property type="match status" value="1"/>
</dbReference>
<evidence type="ECO:0000256" key="5">
    <source>
        <dbReference type="ARBA" id="ARBA00038063"/>
    </source>
</evidence>
<dbReference type="EMBL" id="FPIB01000010">
    <property type="protein sequence ID" value="SFV90128.1"/>
    <property type="molecule type" value="Genomic_DNA"/>
</dbReference>
<dbReference type="GO" id="GO:0000049">
    <property type="term" value="F:tRNA binding"/>
    <property type="evidence" value="ECO:0007669"/>
    <property type="project" value="UniProtKB-KW"/>
</dbReference>
<dbReference type="HAMAP" id="MF_00083">
    <property type="entry name" value="Pept_tRNA_hydro_bact"/>
    <property type="match status" value="1"/>
</dbReference>
<dbReference type="InterPro" id="IPR036416">
    <property type="entry name" value="Pept_tRNA_hydro_sf"/>
</dbReference>
<evidence type="ECO:0000256" key="3">
    <source>
        <dbReference type="ARBA" id="ARBA00022801"/>
    </source>
</evidence>
<gene>
    <name evidence="6" type="ORF">MNB_SV-4-1243</name>
</gene>
<dbReference type="PROSITE" id="PS01195">
    <property type="entry name" value="PEPT_TRNA_HYDROL_1"/>
    <property type="match status" value="1"/>
</dbReference>
<dbReference type="PANTHER" id="PTHR17224:SF1">
    <property type="entry name" value="PEPTIDYL-TRNA HYDROLASE"/>
    <property type="match status" value="1"/>
</dbReference>
<dbReference type="SUPFAM" id="SSF53178">
    <property type="entry name" value="Peptidyl-tRNA hydrolase-like"/>
    <property type="match status" value="1"/>
</dbReference>
<dbReference type="PROSITE" id="PS01196">
    <property type="entry name" value="PEPT_TRNA_HYDROL_2"/>
    <property type="match status" value="1"/>
</dbReference>
<keyword evidence="2" id="KW-0820">tRNA-binding</keyword>
<evidence type="ECO:0000313" key="6">
    <source>
        <dbReference type="EMBL" id="SFV90128.1"/>
    </source>
</evidence>
<dbReference type="InterPro" id="IPR001328">
    <property type="entry name" value="Pept_tRNA_hydro"/>
</dbReference>
<accession>A0A1W1E875</accession>
<dbReference type="NCBIfam" id="TIGR00447">
    <property type="entry name" value="pth"/>
    <property type="match status" value="1"/>
</dbReference>
<proteinExistence type="inferred from homology"/>
<dbReference type="InterPro" id="IPR018171">
    <property type="entry name" value="Pept_tRNA_hydro_CS"/>
</dbReference>
<dbReference type="EC" id="3.1.1.29" evidence="1"/>
<dbReference type="PANTHER" id="PTHR17224">
    <property type="entry name" value="PEPTIDYL-TRNA HYDROLASE"/>
    <property type="match status" value="1"/>
</dbReference>
<evidence type="ECO:0000256" key="4">
    <source>
        <dbReference type="ARBA" id="ARBA00022884"/>
    </source>
</evidence>
<dbReference type="GO" id="GO:0004045">
    <property type="term" value="F:peptidyl-tRNA hydrolase activity"/>
    <property type="evidence" value="ECO:0007669"/>
    <property type="project" value="UniProtKB-EC"/>
</dbReference>
<keyword evidence="3 6" id="KW-0378">Hydrolase</keyword>
<reference evidence="6" key="1">
    <citation type="submission" date="2016-10" db="EMBL/GenBank/DDBJ databases">
        <authorList>
            <person name="de Groot N.N."/>
        </authorList>
    </citation>
    <scope>NUCLEOTIDE SEQUENCE</scope>
</reference>
<protein>
    <recommendedName>
        <fullName evidence="1">peptidyl-tRNA hydrolase</fullName>
        <ecNumber evidence="1">3.1.1.29</ecNumber>
    </recommendedName>
</protein>
<comment type="similarity">
    <text evidence="5">Belongs to the PTH family.</text>
</comment>
<evidence type="ECO:0000256" key="1">
    <source>
        <dbReference type="ARBA" id="ARBA00013260"/>
    </source>
</evidence>
<organism evidence="6">
    <name type="scientific">hydrothermal vent metagenome</name>
    <dbReference type="NCBI Taxonomy" id="652676"/>
    <lineage>
        <taxon>unclassified sequences</taxon>
        <taxon>metagenomes</taxon>
        <taxon>ecological metagenomes</taxon>
    </lineage>
</organism>
<dbReference type="Pfam" id="PF01195">
    <property type="entry name" value="Pept_tRNA_hydro"/>
    <property type="match status" value="1"/>
</dbReference>
<evidence type="ECO:0000256" key="2">
    <source>
        <dbReference type="ARBA" id="ARBA00022555"/>
    </source>
</evidence>
<dbReference type="AlphaFoldDB" id="A0A1W1E875"/>
<sequence length="190" mass="21292">MTLFVGLGNPGSQYEETRHNIGFKVIDALVEEHGARDVSKSAFYGILYRTASSLFLKPTTFMNLSGKSVLPVKQFFKIEMDNIVVIHDDIDLPFGAVRFKRGGGHGGHNGLKSIDSMIGKEYLRIRIGVGKPERKSQVADYVLHPFSAEERVYLDKLVYHVVKAANALMRYELDEVKSRFSLKSIEGLVV</sequence>
<dbReference type="Gene3D" id="3.40.50.1470">
    <property type="entry name" value="Peptidyl-tRNA hydrolase"/>
    <property type="match status" value="1"/>
</dbReference>
<name>A0A1W1E875_9ZZZZ</name>